<proteinExistence type="predicted"/>
<accession>A0AB38ZK49</accession>
<dbReference type="InterPro" id="IPR020244">
    <property type="entry name" value="Rotavirus_B_NSP5"/>
</dbReference>
<organism evidence="2">
    <name type="scientific">Crocidura shantungensis seadorna-like virus 2</name>
    <dbReference type="NCBI Taxonomy" id="3139546"/>
    <lineage>
        <taxon>Viruses</taxon>
        <taxon>Riboviria</taxon>
        <taxon>Orthornavirae</taxon>
        <taxon>Duplornaviricota</taxon>
        <taxon>Resentoviricetes</taxon>
        <taxon>Reovirales</taxon>
        <taxon>Sedoreoviridae</taxon>
    </lineage>
</organism>
<evidence type="ECO:0000313" key="2">
    <source>
        <dbReference type="EMBL" id="WZI33459.1"/>
    </source>
</evidence>
<reference evidence="2" key="2">
    <citation type="submission" date="2024-01" db="EMBL/GenBank/DDBJ databases">
        <authorList>
            <person name="Zhang X.-A."/>
            <person name="Zhang J.-T."/>
            <person name="Hu Z.-Y."/>
            <person name="Liu W."/>
        </authorList>
    </citation>
    <scope>NUCLEOTIDE SEQUENCE</scope>
    <source>
        <strain evidence="2">Sedore_19</strain>
    </source>
</reference>
<protein>
    <submittedName>
        <fullName evidence="2">NSP5</fullName>
    </submittedName>
</protein>
<feature type="region of interest" description="Disordered" evidence="1">
    <location>
        <begin position="25"/>
        <end position="57"/>
    </location>
</feature>
<dbReference type="EMBL" id="PP272722">
    <property type="protein sequence ID" value="WZI33459.1"/>
    <property type="molecule type" value="Genomic_RNA"/>
</dbReference>
<reference evidence="2" key="1">
    <citation type="journal article" date="2024" name="NPJ Biofilms Microbiomes">
        <title>Decoding the RNA viromes in shrew lungs along the eastern coast of China.</title>
        <authorList>
            <person name="Zhang J.T."/>
            <person name="Hu Z.Y."/>
            <person name="Tang F."/>
            <person name="Liu Y.T."/>
            <person name="Tan W.L."/>
            <person name="Ma X.F."/>
            <person name="Zhang Y.F."/>
            <person name="Si G.Q."/>
            <person name="Zhang L."/>
            <person name="Zhang M.Q."/>
            <person name="Peng C."/>
            <person name="Fu B.K."/>
            <person name="Fang L.Q."/>
            <person name="Zhang X.A."/>
            <person name="Liu W."/>
        </authorList>
    </citation>
    <scope>NUCLEOTIDE SEQUENCE</scope>
    <source>
        <strain evidence="2">Sedore_19</strain>
    </source>
</reference>
<dbReference type="Pfam" id="PF17580">
    <property type="entry name" value="GBR_NSP5"/>
    <property type="match status" value="1"/>
</dbReference>
<name>A0AB38ZK49_9REOV</name>
<evidence type="ECO:0000256" key="1">
    <source>
        <dbReference type="SAM" id="MobiDB-lite"/>
    </source>
</evidence>
<sequence length="182" mass="20366">MSDVASVTLAGKNKRKTKKIIYDSDDESSGNVVVEKVDDKSVASEDSSSTHSYEDYAESYRELQREVDLHLQKEDSVDGITLKSKVSTPFISTDVELSVEKEQKIDKTKMKKGKNEGEIITYNISSDVHYKISQLEQEINVLKIAQKNLTVDRAYNLLMVNIDGLSTAQKKALINAVISTMK</sequence>